<evidence type="ECO:0000256" key="18">
    <source>
        <dbReference type="ARBA" id="ARBA00067033"/>
    </source>
</evidence>
<evidence type="ECO:0000256" key="3">
    <source>
        <dbReference type="ARBA" id="ARBA00022528"/>
    </source>
</evidence>
<feature type="domain" description="Thioredoxin" evidence="20">
    <location>
        <begin position="333"/>
        <end position="460"/>
    </location>
</feature>
<comment type="cofactor">
    <cofactor evidence="1">
        <name>[4Fe-4S] cluster</name>
        <dbReference type="ChEBI" id="CHEBI:49883"/>
    </cofactor>
</comment>
<dbReference type="SUPFAM" id="SSF52402">
    <property type="entry name" value="Adenine nucleotide alpha hydrolases-like"/>
    <property type="match status" value="1"/>
</dbReference>
<gene>
    <name evidence="21" type="primary">APR1</name>
    <name evidence="21" type="ORF">AAHA92_03199</name>
</gene>
<comment type="similarity">
    <text evidence="17">Belongs to the APS reductase family.</text>
</comment>
<dbReference type="FunFam" id="3.40.30.10:FF:000252">
    <property type="entry name" value="Phosphoadenosine-phosphosulphate reductase"/>
    <property type="match status" value="1"/>
</dbReference>
<keyword evidence="11" id="KW-0346">Stress response</keyword>
<dbReference type="CDD" id="cd02993">
    <property type="entry name" value="PDI_a_APS_reductase"/>
    <property type="match status" value="1"/>
</dbReference>
<dbReference type="PANTHER" id="PTHR46482">
    <property type="entry name" value="5'-ADENYLYLSULFATE REDUCTASE 3, CHLOROPLASTIC"/>
    <property type="match status" value="1"/>
</dbReference>
<comment type="function">
    <text evidence="16">Reduces sulfate for Cys biosynthesis. Substrate preference is adenosine-5'-phosphosulfate (APS) &gt;&gt; 3'-phosphoadenosine-5'-phosphosulfate (PAPS). Uses glutathione or DTT as source of protons.</text>
</comment>
<dbReference type="InterPro" id="IPR002500">
    <property type="entry name" value="PAPS_reduct_dom"/>
</dbReference>
<evidence type="ECO:0000256" key="19">
    <source>
        <dbReference type="SAM" id="MobiDB-lite"/>
    </source>
</evidence>
<feature type="compositionally biased region" description="Low complexity" evidence="19">
    <location>
        <begin position="1"/>
        <end position="20"/>
    </location>
</feature>
<accession>A0ABD1IGA9</accession>
<evidence type="ECO:0000256" key="1">
    <source>
        <dbReference type="ARBA" id="ARBA00001966"/>
    </source>
</evidence>
<dbReference type="AlphaFoldDB" id="A0ABD1IGA9"/>
<dbReference type="GO" id="GO:0009973">
    <property type="term" value="F:adenylyl-sulfate reductase activity"/>
    <property type="evidence" value="ECO:0007669"/>
    <property type="project" value="UniProtKB-ARBA"/>
</dbReference>
<evidence type="ECO:0000256" key="11">
    <source>
        <dbReference type="ARBA" id="ARBA00023016"/>
    </source>
</evidence>
<evidence type="ECO:0000256" key="8">
    <source>
        <dbReference type="ARBA" id="ARBA00023002"/>
    </source>
</evidence>
<comment type="catalytic activity">
    <reaction evidence="15">
        <text>glutathione disulfide + sulfite + AMP + 2 H(+) = adenosine 5'-phosphosulfate + 2 glutathione</text>
        <dbReference type="Rhea" id="RHEA:14141"/>
        <dbReference type="ChEBI" id="CHEBI:15378"/>
        <dbReference type="ChEBI" id="CHEBI:17359"/>
        <dbReference type="ChEBI" id="CHEBI:57925"/>
        <dbReference type="ChEBI" id="CHEBI:58243"/>
        <dbReference type="ChEBI" id="CHEBI:58297"/>
        <dbReference type="ChEBI" id="CHEBI:456215"/>
        <dbReference type="EC" id="1.8.4.9"/>
    </reaction>
</comment>
<dbReference type="HAMAP" id="MF_00063">
    <property type="entry name" value="CysH"/>
    <property type="match status" value="1"/>
</dbReference>
<organism evidence="21 22">
    <name type="scientific">Salvia divinorum</name>
    <name type="common">Maria pastora</name>
    <name type="synonym">Diviner's sage</name>
    <dbReference type="NCBI Taxonomy" id="28513"/>
    <lineage>
        <taxon>Eukaryota</taxon>
        <taxon>Viridiplantae</taxon>
        <taxon>Streptophyta</taxon>
        <taxon>Embryophyta</taxon>
        <taxon>Tracheophyta</taxon>
        <taxon>Spermatophyta</taxon>
        <taxon>Magnoliopsida</taxon>
        <taxon>eudicotyledons</taxon>
        <taxon>Gunneridae</taxon>
        <taxon>Pentapetalae</taxon>
        <taxon>asterids</taxon>
        <taxon>lamiids</taxon>
        <taxon>Lamiales</taxon>
        <taxon>Lamiaceae</taxon>
        <taxon>Nepetoideae</taxon>
        <taxon>Mentheae</taxon>
        <taxon>Salviinae</taxon>
        <taxon>Salvia</taxon>
        <taxon>Salvia subgen. Calosphace</taxon>
    </lineage>
</organism>
<evidence type="ECO:0000256" key="9">
    <source>
        <dbReference type="ARBA" id="ARBA00023004"/>
    </source>
</evidence>
<dbReference type="Proteomes" id="UP001567538">
    <property type="component" value="Unassembled WGS sequence"/>
</dbReference>
<dbReference type="GO" id="GO:0009507">
    <property type="term" value="C:chloroplast"/>
    <property type="evidence" value="ECO:0007669"/>
    <property type="project" value="UniProtKB-SubCell"/>
</dbReference>
<keyword evidence="14" id="KW-0676">Redox-active center</keyword>
<keyword evidence="10" id="KW-0411">Iron-sulfur</keyword>
<evidence type="ECO:0000256" key="2">
    <source>
        <dbReference type="ARBA" id="ARBA00004229"/>
    </source>
</evidence>
<dbReference type="FunFam" id="3.40.50.620:FF:000153">
    <property type="entry name" value="Phosphoadenosine phosphosulfate reductase"/>
    <property type="match status" value="1"/>
</dbReference>
<dbReference type="Pfam" id="PF01507">
    <property type="entry name" value="PAPS_reduct"/>
    <property type="match status" value="1"/>
</dbReference>
<evidence type="ECO:0000256" key="12">
    <source>
        <dbReference type="ARBA" id="ARBA00023157"/>
    </source>
</evidence>
<keyword evidence="22" id="KW-1185">Reference proteome</keyword>
<keyword evidence="5" id="KW-0934">Plastid</keyword>
<dbReference type="NCBIfam" id="NF002537">
    <property type="entry name" value="PRK02090.1"/>
    <property type="match status" value="1"/>
</dbReference>
<keyword evidence="9" id="KW-0408">Iron</keyword>
<dbReference type="Pfam" id="PF00085">
    <property type="entry name" value="Thioredoxin"/>
    <property type="match status" value="1"/>
</dbReference>
<evidence type="ECO:0000256" key="14">
    <source>
        <dbReference type="ARBA" id="ARBA00023284"/>
    </source>
</evidence>
<dbReference type="InterPro" id="IPR013766">
    <property type="entry name" value="Thioredoxin_domain"/>
</dbReference>
<dbReference type="GO" id="GO:0046872">
    <property type="term" value="F:metal ion binding"/>
    <property type="evidence" value="ECO:0007669"/>
    <property type="project" value="UniProtKB-KW"/>
</dbReference>
<keyword evidence="4" id="KW-0028">Amino-acid biosynthesis</keyword>
<proteinExistence type="inferred from homology"/>
<name>A0ABD1IGA9_SALDI</name>
<keyword evidence="8 21" id="KW-0560">Oxidoreductase</keyword>
<dbReference type="GO" id="GO:0033741">
    <property type="term" value="F:adenylyl-sulfate reductase (glutathione) activity"/>
    <property type="evidence" value="ECO:0007669"/>
    <property type="project" value="UniProtKB-EC"/>
</dbReference>
<evidence type="ECO:0000256" key="6">
    <source>
        <dbReference type="ARBA" id="ARBA00022723"/>
    </source>
</evidence>
<evidence type="ECO:0000256" key="17">
    <source>
        <dbReference type="ARBA" id="ARBA00061610"/>
    </source>
</evidence>
<evidence type="ECO:0000256" key="15">
    <source>
        <dbReference type="ARBA" id="ARBA00050468"/>
    </source>
</evidence>
<dbReference type="PROSITE" id="PS51352">
    <property type="entry name" value="THIOREDOXIN_2"/>
    <property type="match status" value="1"/>
</dbReference>
<dbReference type="CDD" id="cd23945">
    <property type="entry name" value="PAPS_reductase"/>
    <property type="match status" value="1"/>
</dbReference>
<dbReference type="InterPro" id="IPR004508">
    <property type="entry name" value="Thioredoxin-indep_APS_Rdtase"/>
</dbReference>
<evidence type="ECO:0000256" key="10">
    <source>
        <dbReference type="ARBA" id="ARBA00023014"/>
    </source>
</evidence>
<keyword evidence="13" id="KW-0198">Cysteine biosynthesis</keyword>
<evidence type="ECO:0000313" key="21">
    <source>
        <dbReference type="EMBL" id="KAL1567754.1"/>
    </source>
</evidence>
<feature type="region of interest" description="Disordered" evidence="19">
    <location>
        <begin position="1"/>
        <end position="49"/>
    </location>
</feature>
<dbReference type="PANTHER" id="PTHR46482:SF9">
    <property type="entry name" value="5'-ADENYLYLSULFATE REDUCTASE 1, CHLOROPLASTIC"/>
    <property type="match status" value="1"/>
</dbReference>
<evidence type="ECO:0000256" key="16">
    <source>
        <dbReference type="ARBA" id="ARBA00055819"/>
    </source>
</evidence>
<keyword evidence="7" id="KW-0809">Transit peptide</keyword>
<evidence type="ECO:0000313" key="22">
    <source>
        <dbReference type="Proteomes" id="UP001567538"/>
    </source>
</evidence>
<evidence type="ECO:0000256" key="7">
    <source>
        <dbReference type="ARBA" id="ARBA00022946"/>
    </source>
</evidence>
<reference evidence="21 22" key="1">
    <citation type="submission" date="2024-06" db="EMBL/GenBank/DDBJ databases">
        <title>A chromosome level genome sequence of Diviner's sage (Salvia divinorum).</title>
        <authorList>
            <person name="Ford S.A."/>
            <person name="Ro D.-K."/>
            <person name="Ness R.W."/>
            <person name="Phillips M.A."/>
        </authorList>
    </citation>
    <scope>NUCLEOTIDE SEQUENCE [LARGE SCALE GENOMIC DNA]</scope>
    <source>
        <strain evidence="21">SAF-2024a</strain>
        <tissue evidence="21">Leaf</tissue>
    </source>
</reference>
<dbReference type="Gene3D" id="3.40.30.10">
    <property type="entry name" value="Glutaredoxin"/>
    <property type="match status" value="1"/>
</dbReference>
<protein>
    <recommendedName>
        <fullName evidence="18">adenylyl-sulfate reductase (glutathione)</fullName>
        <ecNumber evidence="18">1.8.4.9</ecNumber>
    </recommendedName>
</protein>
<dbReference type="GO" id="GO:0019344">
    <property type="term" value="P:cysteine biosynthetic process"/>
    <property type="evidence" value="ECO:0007669"/>
    <property type="project" value="UniProtKB-KW"/>
</dbReference>
<sequence>MAFSVSSSPAPVHSSSPSSSFEQPRAAQFGAFQPLDRSHHSPSSVKLSRRRCAAVKPLHSDPKRSDSIVPSAATVVAPEVVENAGGEEDFEKLAAELQNASPLEIMDKALEKFGNDIAIAFSGAEDVALIEYAHLTGRPYRVFSLDTGRLNPETYRLFDEVEKRYGIRIEYMFPDADEVQTLVRSKGLFSFYEDGHQECCQVRKVRPLRRALKGLRAWITGQRKDQSPGTRSEVPVVQVDPVFEGLDGGVGSLVKWNPVANVKGNAVWNFLRTMDVPVNSLHAQGYISIGCEPCTRPVLPGQHEREGRWWWEDAKAKECGLHKGNIKEENNTVQDNGSVPVADLFTSENVVSLSQQGVENLLKLENRQEAWLVVLYAPWCQYCQAMESSYVELAEALAGSGVKVAKFRADGEEKAFAQQQLQLGTFPTIVFFPKRSLRPIKYPSENRDVGSLMAFVNALQ</sequence>
<dbReference type="InterPro" id="IPR004511">
    <property type="entry name" value="PAPS/APS_Rdtase"/>
</dbReference>
<evidence type="ECO:0000259" key="20">
    <source>
        <dbReference type="PROSITE" id="PS51352"/>
    </source>
</evidence>
<dbReference type="EC" id="1.8.4.9" evidence="18"/>
<dbReference type="Gene3D" id="3.40.50.620">
    <property type="entry name" value="HUPs"/>
    <property type="match status" value="1"/>
</dbReference>
<keyword evidence="6" id="KW-0479">Metal-binding</keyword>
<keyword evidence="12" id="KW-1015">Disulfide bond</keyword>
<comment type="caution">
    <text evidence="21">The sequence shown here is derived from an EMBL/GenBank/DDBJ whole genome shotgun (WGS) entry which is preliminary data.</text>
</comment>
<dbReference type="InterPro" id="IPR014729">
    <property type="entry name" value="Rossmann-like_a/b/a_fold"/>
</dbReference>
<dbReference type="GO" id="GO:0051536">
    <property type="term" value="F:iron-sulfur cluster binding"/>
    <property type="evidence" value="ECO:0007669"/>
    <property type="project" value="UniProtKB-KW"/>
</dbReference>
<dbReference type="GO" id="GO:0000103">
    <property type="term" value="P:sulfate assimilation"/>
    <property type="evidence" value="ECO:0007669"/>
    <property type="project" value="UniProtKB-ARBA"/>
</dbReference>
<evidence type="ECO:0000256" key="13">
    <source>
        <dbReference type="ARBA" id="ARBA00023192"/>
    </source>
</evidence>
<comment type="subcellular location">
    <subcellularLocation>
        <location evidence="2">Plastid</location>
        <location evidence="2">Chloroplast</location>
    </subcellularLocation>
</comment>
<dbReference type="NCBIfam" id="TIGR00424">
    <property type="entry name" value="APS_reduc"/>
    <property type="match status" value="1"/>
</dbReference>
<evidence type="ECO:0000256" key="4">
    <source>
        <dbReference type="ARBA" id="ARBA00022605"/>
    </source>
</evidence>
<keyword evidence="3" id="KW-0150">Chloroplast</keyword>
<dbReference type="SUPFAM" id="SSF52833">
    <property type="entry name" value="Thioredoxin-like"/>
    <property type="match status" value="1"/>
</dbReference>
<dbReference type="EMBL" id="JBEAFC010000002">
    <property type="protein sequence ID" value="KAL1567754.1"/>
    <property type="molecule type" value="Genomic_DNA"/>
</dbReference>
<dbReference type="InterPro" id="IPR036249">
    <property type="entry name" value="Thioredoxin-like_sf"/>
</dbReference>
<evidence type="ECO:0000256" key="5">
    <source>
        <dbReference type="ARBA" id="ARBA00022640"/>
    </source>
</evidence>